<evidence type="ECO:0000256" key="7">
    <source>
        <dbReference type="ARBA" id="ARBA00023136"/>
    </source>
</evidence>
<dbReference type="PANTHER" id="PTHR10067:SF6">
    <property type="entry name" value="PHOSPHATIDYLSERINE DECARBOXYLASE PROENZYME, MITOCHONDRIAL"/>
    <property type="match status" value="1"/>
</dbReference>
<evidence type="ECO:0000256" key="1">
    <source>
        <dbReference type="ARBA" id="ARBA00005189"/>
    </source>
</evidence>
<feature type="active site" description="Charge relay system; for autoendoproteolytic cleavage activity" evidence="12">
    <location>
        <position position="330"/>
    </location>
</feature>
<dbReference type="GO" id="GO:0010636">
    <property type="term" value="P:positive regulation of mitochondrial fusion"/>
    <property type="evidence" value="ECO:0007669"/>
    <property type="project" value="EnsemblFungi"/>
</dbReference>
<evidence type="ECO:0000256" key="9">
    <source>
        <dbReference type="ARBA" id="ARBA00023239"/>
    </source>
</evidence>
<dbReference type="GO" id="GO:0140042">
    <property type="term" value="P:lipid droplet formation"/>
    <property type="evidence" value="ECO:0007669"/>
    <property type="project" value="EnsemblFungi"/>
</dbReference>
<feature type="topological domain" description="Mitochondrial intermembrane" evidence="12">
    <location>
        <begin position="93"/>
        <end position="481"/>
    </location>
</feature>
<feature type="chain" id="PRO_5023533552" description="Phosphatidylserine decarboxylase 1 beta chain" evidence="12">
    <location>
        <begin position="1"/>
        <end position="446"/>
    </location>
</feature>
<dbReference type="InterPro" id="IPR033661">
    <property type="entry name" value="PSD_type1_euk"/>
</dbReference>
<dbReference type="HOGENOM" id="CLU_029061_1_1_1"/>
<protein>
    <recommendedName>
        <fullName evidence="12">Phosphatidylserine decarboxylase proenzyme 1, mitochondrial</fullName>
        <ecNumber evidence="12">4.1.1.65</ecNumber>
    </recommendedName>
    <component>
        <recommendedName>
            <fullName evidence="12">Phosphatidylserine decarboxylase 1 beta chain</fullName>
        </recommendedName>
    </component>
    <component>
        <recommendedName>
            <fullName evidence="12">Phosphatidylserine decarboxylase 1 alpha chain</fullName>
        </recommendedName>
    </component>
</protein>
<dbReference type="GO" id="GO:0005789">
    <property type="term" value="C:endoplasmic reticulum membrane"/>
    <property type="evidence" value="ECO:0007669"/>
    <property type="project" value="EnsemblFungi"/>
</dbReference>
<keyword evidence="3 12" id="KW-0812">Transmembrane</keyword>
<evidence type="ECO:0000256" key="10">
    <source>
        <dbReference type="ARBA" id="ARBA00023264"/>
    </source>
</evidence>
<dbReference type="Proteomes" id="UP000029867">
    <property type="component" value="Unassembled WGS sequence"/>
</dbReference>
<dbReference type="GO" id="GO:0005743">
    <property type="term" value="C:mitochondrial inner membrane"/>
    <property type="evidence" value="ECO:0007669"/>
    <property type="project" value="UniProtKB-SubCell"/>
</dbReference>
<comment type="caution">
    <text evidence="13">The sequence shown here is derived from an EMBL/GenBank/DDBJ whole genome shotgun (WGS) entry which is preliminary data.</text>
</comment>
<comment type="subunit">
    <text evidence="12">Heterodimer of a large membrane-associated beta subunit and a small pyruvoyl-containing alpha subunit.</text>
</comment>
<keyword evidence="10 12" id="KW-1208">Phospholipid metabolism</keyword>
<dbReference type="VEuPathDB" id="FungiDB:C5L36_0C06380"/>
<comment type="PTM">
    <text evidence="12">Is synthesized initially as an inactive proenzyme. Formation of the active enzyme involves a self-maturation process in which the active site pyruvoyl group is generated from an internal serine residue via an autocatalytic post-translational modification. Two non-identical subunits are generated from the proenzyme in this reaction, and the pyruvate is formed at the N-terminus of the alpha chain, which is derived from the carboxyl end of the proenzyme. The autoendoproteolytic cleavage occurs by a canonical serine protease mechanism, in which the side chain hydroxyl group of the serine supplies its oxygen atom to form the C-terminus of the beta chain, while the remainder of the serine residue undergoes an oxidative deamination to produce ammonia and the pyruvoyl prosthetic group on the alpha chain. During this reaction, the Ser that is part of the protease active site of the proenzyme becomes the pyruvoyl prosthetic group, which constitutes an essential element of the active site of the mature decarboxylase.</text>
</comment>
<feature type="chain" id="PRO_5023533553" description="Phosphatidylserine decarboxylase 1 alpha chain" evidence="12">
    <location>
        <begin position="447"/>
        <end position="481"/>
    </location>
</feature>
<keyword evidence="7 12" id="KW-0472">Membrane</keyword>
<feature type="active site" description="Charge relay system; for autoendoproteolytic cleavage activity" evidence="12">
    <location>
        <position position="194"/>
    </location>
</feature>
<evidence type="ECO:0000313" key="13">
    <source>
        <dbReference type="EMBL" id="KGK39684.1"/>
    </source>
</evidence>
<evidence type="ECO:0000256" key="12">
    <source>
        <dbReference type="HAMAP-Rule" id="MF_03208"/>
    </source>
</evidence>
<dbReference type="AlphaFoldDB" id="A0A099P5W8"/>
<dbReference type="Pfam" id="PF02666">
    <property type="entry name" value="PS_Dcarbxylase"/>
    <property type="match status" value="2"/>
</dbReference>
<evidence type="ECO:0000313" key="14">
    <source>
        <dbReference type="Proteomes" id="UP000029867"/>
    </source>
</evidence>
<dbReference type="InterPro" id="IPR003817">
    <property type="entry name" value="PS_Dcarbxylase"/>
</dbReference>
<feature type="active site" description="Schiff-base intermediate with substrate; via pyruvic acid; for decarboxylase activity" evidence="12">
    <location>
        <position position="447"/>
    </location>
</feature>
<dbReference type="PANTHER" id="PTHR10067">
    <property type="entry name" value="PHOSPHATIDYLSERINE DECARBOXYLASE"/>
    <property type="match status" value="1"/>
</dbReference>
<comment type="subcellular location">
    <molecule>Phosphatidylserine decarboxylase 1 alpha chain</molecule>
    <subcellularLocation>
        <location evidence="12">Mitochondrion inner membrane</location>
        <topology evidence="12">Peripheral membrane protein</topology>
        <orientation evidence="12">Intermembrane side</orientation>
    </subcellularLocation>
    <text evidence="12">Anchored to the mitochondrial inner membrane through its interaction with the integral membrane beta chain.</text>
</comment>
<evidence type="ECO:0000256" key="6">
    <source>
        <dbReference type="ARBA" id="ARBA00023098"/>
    </source>
</evidence>
<comment type="pathway">
    <text evidence="12">Phospholipid metabolism; phosphatidylethanolamine biosynthesis; phosphatidylethanolamine from CDP-diacylglycerol: step 2/2.</text>
</comment>
<evidence type="ECO:0000256" key="5">
    <source>
        <dbReference type="ARBA" id="ARBA00022989"/>
    </source>
</evidence>
<name>A0A099P5W8_PICKU</name>
<comment type="subcellular location">
    <molecule>Phosphatidylserine decarboxylase 1 beta chain</molecule>
    <subcellularLocation>
        <location evidence="12">Mitochondrion inner membrane</location>
        <topology evidence="12">Single-pass membrane protein</topology>
        <orientation evidence="12">Intermembrane side</orientation>
    </subcellularLocation>
</comment>
<keyword evidence="2 12" id="KW-0444">Lipid biosynthesis</keyword>
<dbReference type="GO" id="GO:0010954">
    <property type="term" value="P:positive regulation of protein processing"/>
    <property type="evidence" value="ECO:0007669"/>
    <property type="project" value="EnsemblFungi"/>
</dbReference>
<evidence type="ECO:0000256" key="3">
    <source>
        <dbReference type="ARBA" id="ARBA00022692"/>
    </source>
</evidence>
<proteinExistence type="inferred from homology"/>
<dbReference type="GO" id="GO:0006656">
    <property type="term" value="P:phosphatidylcholine biosynthetic process"/>
    <property type="evidence" value="ECO:0007669"/>
    <property type="project" value="EnsemblFungi"/>
</dbReference>
<evidence type="ECO:0000256" key="2">
    <source>
        <dbReference type="ARBA" id="ARBA00022516"/>
    </source>
</evidence>
<dbReference type="GO" id="GO:0006646">
    <property type="term" value="P:phosphatidylethanolamine biosynthetic process"/>
    <property type="evidence" value="ECO:0007669"/>
    <property type="project" value="UniProtKB-UniRule"/>
</dbReference>
<comment type="catalytic activity">
    <reaction evidence="12">
        <text>a 1,2-diacyl-sn-glycero-3-phospho-L-serine + H(+) = a 1,2-diacyl-sn-glycero-3-phosphoethanolamine + CO2</text>
        <dbReference type="Rhea" id="RHEA:20828"/>
        <dbReference type="ChEBI" id="CHEBI:15378"/>
        <dbReference type="ChEBI" id="CHEBI:16526"/>
        <dbReference type="ChEBI" id="CHEBI:57262"/>
        <dbReference type="ChEBI" id="CHEBI:64612"/>
        <dbReference type="EC" id="4.1.1.65"/>
    </reaction>
</comment>
<organism evidence="13 14">
    <name type="scientific">Pichia kudriavzevii</name>
    <name type="common">Yeast</name>
    <name type="synonym">Issatchenkia orientalis</name>
    <dbReference type="NCBI Taxonomy" id="4909"/>
    <lineage>
        <taxon>Eukaryota</taxon>
        <taxon>Fungi</taxon>
        <taxon>Dikarya</taxon>
        <taxon>Ascomycota</taxon>
        <taxon>Saccharomycotina</taxon>
        <taxon>Pichiomycetes</taxon>
        <taxon>Pichiales</taxon>
        <taxon>Pichiaceae</taxon>
        <taxon>Pichia</taxon>
    </lineage>
</organism>
<keyword evidence="12" id="KW-0865">Zymogen</keyword>
<dbReference type="HAMAP" id="MF_03208">
    <property type="entry name" value="PS_decarb_PSD_B_type1_euk"/>
    <property type="match status" value="1"/>
</dbReference>
<evidence type="ECO:0000256" key="4">
    <source>
        <dbReference type="ARBA" id="ARBA00022793"/>
    </source>
</evidence>
<dbReference type="InterPro" id="IPR033177">
    <property type="entry name" value="PSD-B"/>
</dbReference>
<feature type="topological domain" description="Mitochondrial matrix" evidence="12">
    <location>
        <begin position="1"/>
        <end position="73"/>
    </location>
</feature>
<keyword evidence="9 12" id="KW-0456">Lyase</keyword>
<dbReference type="GO" id="GO:0004609">
    <property type="term" value="F:phosphatidylserine decarboxylase activity"/>
    <property type="evidence" value="ECO:0007669"/>
    <property type="project" value="UniProtKB-UniRule"/>
</dbReference>
<comment type="pathway">
    <text evidence="1">Lipid metabolism.</text>
</comment>
<accession>A0A099P5W8</accession>
<keyword evidence="12" id="KW-0999">Mitochondrion inner membrane</keyword>
<dbReference type="EC" id="4.1.1.65" evidence="12"/>
<feature type="modified residue" description="Pyruvic acid (Ser); by autocatalysis" evidence="12">
    <location>
        <position position="447"/>
    </location>
</feature>
<dbReference type="GO" id="GO:0016540">
    <property type="term" value="P:protein autoprocessing"/>
    <property type="evidence" value="ECO:0007669"/>
    <property type="project" value="UniProtKB-UniRule"/>
</dbReference>
<reference evidence="14" key="1">
    <citation type="journal article" date="2014" name="Microb. Cell Fact.">
        <title>Exploiting Issatchenkia orientalis SD108 for succinic acid production.</title>
        <authorList>
            <person name="Xiao H."/>
            <person name="Shao Z."/>
            <person name="Jiang Y."/>
            <person name="Dole S."/>
            <person name="Zhao H."/>
        </authorList>
    </citation>
    <scope>NUCLEOTIDE SEQUENCE [LARGE SCALE GENOMIC DNA]</scope>
    <source>
        <strain evidence="14">SD108</strain>
    </source>
</reference>
<comment type="similarity">
    <text evidence="12">Belongs to the phosphatidylserine decarboxylase family. PSD-B subfamily. Eukaryotic type I sub-subfamily.</text>
</comment>
<comment type="function">
    <text evidence="12">Catalyzes the formation of phosphatidylethanolamine (PtdEtn) from phosphatidylserine (PtdSer). Plays a central role in phospholipid metabolism and in the interorganelle trafficking of phosphatidylserine.</text>
</comment>
<comment type="cofactor">
    <cofactor evidence="12">
        <name>pyruvate</name>
        <dbReference type="ChEBI" id="CHEBI:15361"/>
    </cofactor>
    <text evidence="12">Binds 1 pyruvoyl group covalently per subunit.</text>
</comment>
<keyword evidence="5 12" id="KW-1133">Transmembrane helix</keyword>
<keyword evidence="4 12" id="KW-0210">Decarboxylase</keyword>
<gene>
    <name evidence="12" type="primary">PSD1</name>
    <name evidence="13" type="ORF">JL09_g1210</name>
</gene>
<keyword evidence="12" id="KW-0496">Mitochondrion</keyword>
<dbReference type="UniPathway" id="UPA00558">
    <property type="reaction ID" value="UER00616"/>
</dbReference>
<dbReference type="EMBL" id="JQFK01000007">
    <property type="protein sequence ID" value="KGK39684.1"/>
    <property type="molecule type" value="Genomic_DNA"/>
</dbReference>
<evidence type="ECO:0000256" key="11">
    <source>
        <dbReference type="ARBA" id="ARBA00023317"/>
    </source>
</evidence>
<dbReference type="GO" id="GO:0005811">
    <property type="term" value="C:lipid droplet"/>
    <property type="evidence" value="ECO:0007669"/>
    <property type="project" value="EnsemblFungi"/>
</dbReference>
<dbReference type="GO" id="GO:0006122">
    <property type="term" value="P:mitochondrial electron transport, ubiquinol to cytochrome c"/>
    <property type="evidence" value="ECO:0007669"/>
    <property type="project" value="EnsemblFungi"/>
</dbReference>
<keyword evidence="6 12" id="KW-0443">Lipid metabolism</keyword>
<sequence>MFKQLPRPKLPFWASSPSGSTILGTASLKNTATSHPFSCTTIRAAAQNPHKNDNAKAIKTIINFANKRKPFQAFVFITLGALLFISIKDFQQTSIYNQNDLDLVRPTSWPLYLYSYLPLNTISRLWGSFNNITLPKGLREPTFKFYSYLFNVKLDEMLDPNLENYKNLGDFFYREIKPSCRPIDYNALLVSPSDGKVLKFGNVNADGTIDQVKGFSYNLKALLGDSTSQKVAHSQSIDFNHQDKDHDEVYQLEQEFLSHLENNTHKVSTPQPQSAQRSLITFSHEGERSILHPTTREILNATTALTPSGEETDLFYTVIYLAPGDYHRFHSPVTWVSTIRRHFVGELYSVAPYFQNTLNNLFVLNERVALLGYWKHGFFSMTPVGATNVGSIKLNFDKDLVTNTRHQNGKRSKKNTCYEAHYNNASPTLKGQPLFKGEEVGGFRLGSTVVLVFEAPKNFKFNLQEGQIVKMGQKIGDVENS</sequence>
<dbReference type="eggNOG" id="KOG2420">
    <property type="taxonomic scope" value="Eukaryota"/>
</dbReference>
<keyword evidence="11 12" id="KW-0670">Pyruvate</keyword>
<dbReference type="NCBIfam" id="TIGR00163">
    <property type="entry name" value="PS_decarb"/>
    <property type="match status" value="1"/>
</dbReference>
<feature type="site" description="Cleavage (non-hydrolytic); by autocatalysis" evidence="12">
    <location>
        <begin position="446"/>
        <end position="447"/>
    </location>
</feature>
<feature type="active site" description="Charge relay system; for autoendoproteolytic cleavage activity" evidence="12">
    <location>
        <position position="447"/>
    </location>
</feature>
<evidence type="ECO:0000256" key="8">
    <source>
        <dbReference type="ARBA" id="ARBA00023209"/>
    </source>
</evidence>
<keyword evidence="8 12" id="KW-0594">Phospholipid biosynthesis</keyword>